<keyword evidence="3" id="KW-1185">Reference proteome</keyword>
<dbReference type="PANTHER" id="PTHR37258:SF1">
    <property type="entry name" value="FANTOM PROTEIN"/>
    <property type="match status" value="1"/>
</dbReference>
<name>A0AAV0FYP2_9ASTE</name>
<dbReference type="AlphaFoldDB" id="A0AAV0FYP2"/>
<comment type="caution">
    <text evidence="2">The sequence shown here is derived from an EMBL/GenBank/DDBJ whole genome shotgun (WGS) entry which is preliminary data.</text>
</comment>
<gene>
    <name evidence="2" type="ORF">CEPIT_LOCUS38654</name>
</gene>
<protein>
    <submittedName>
        <fullName evidence="2">Uncharacterized protein</fullName>
    </submittedName>
</protein>
<dbReference type="EMBL" id="CAMAPF010001027">
    <property type="protein sequence ID" value="CAH9140826.1"/>
    <property type="molecule type" value="Genomic_DNA"/>
</dbReference>
<reference evidence="2" key="1">
    <citation type="submission" date="2022-07" db="EMBL/GenBank/DDBJ databases">
        <authorList>
            <person name="Macas J."/>
            <person name="Novak P."/>
            <person name="Neumann P."/>
        </authorList>
    </citation>
    <scope>NUCLEOTIDE SEQUENCE</scope>
</reference>
<dbReference type="PANTHER" id="PTHR37258">
    <property type="entry name" value="FANTOM PROTEIN"/>
    <property type="match status" value="1"/>
</dbReference>
<sequence length="305" mass="34154">MVSNNQVGWISLVERPETQKSGGSKWLDRLRSSKGFPHSDFVNLEHFLLHHTSTSLNSPPINPALPRSEDISSELCSNGAELEKEPVLEASVDDRGTKLVNAFSHVLSELFNMGESSNYAAHKKESRKQSNPRIFSAFTSVEFSNVSGSRDERGKQRIASPISDDQTRVEMNGQVKLLEQGQDLVVSEERMDANLLGYSRCEVTVIDTSCAPWKFDKLLFRKKTVWKVCDKRTNTLYLGKKKKRDVSAEDNNVGGMKKQNVSIGEESKFLNLEGLQPLDKLEDACKKKSNPVGSSQEKNMDFAPE</sequence>
<dbReference type="Proteomes" id="UP001152523">
    <property type="component" value="Unassembled WGS sequence"/>
</dbReference>
<accession>A0AAV0FYP2</accession>
<feature type="region of interest" description="Disordered" evidence="1">
    <location>
        <begin position="286"/>
        <end position="305"/>
    </location>
</feature>
<evidence type="ECO:0000313" key="2">
    <source>
        <dbReference type="EMBL" id="CAH9140826.1"/>
    </source>
</evidence>
<organism evidence="2 3">
    <name type="scientific">Cuscuta epithymum</name>
    <dbReference type="NCBI Taxonomy" id="186058"/>
    <lineage>
        <taxon>Eukaryota</taxon>
        <taxon>Viridiplantae</taxon>
        <taxon>Streptophyta</taxon>
        <taxon>Embryophyta</taxon>
        <taxon>Tracheophyta</taxon>
        <taxon>Spermatophyta</taxon>
        <taxon>Magnoliopsida</taxon>
        <taxon>eudicotyledons</taxon>
        <taxon>Gunneridae</taxon>
        <taxon>Pentapetalae</taxon>
        <taxon>asterids</taxon>
        <taxon>lamiids</taxon>
        <taxon>Solanales</taxon>
        <taxon>Convolvulaceae</taxon>
        <taxon>Cuscuteae</taxon>
        <taxon>Cuscuta</taxon>
        <taxon>Cuscuta subgen. Cuscuta</taxon>
    </lineage>
</organism>
<evidence type="ECO:0000313" key="3">
    <source>
        <dbReference type="Proteomes" id="UP001152523"/>
    </source>
</evidence>
<evidence type="ECO:0000256" key="1">
    <source>
        <dbReference type="SAM" id="MobiDB-lite"/>
    </source>
</evidence>
<proteinExistence type="predicted"/>